<protein>
    <submittedName>
        <fullName evidence="2">Uncharacterized protein</fullName>
    </submittedName>
</protein>
<dbReference type="AlphaFoldDB" id="A0A8H4LKF8"/>
<dbReference type="EMBL" id="JAADYS010000406">
    <property type="protein sequence ID" value="KAF4470030.1"/>
    <property type="molecule type" value="Genomic_DNA"/>
</dbReference>
<dbReference type="Proteomes" id="UP000554235">
    <property type="component" value="Unassembled WGS sequence"/>
</dbReference>
<comment type="caution">
    <text evidence="2">The sequence shown here is derived from an EMBL/GenBank/DDBJ whole genome shotgun (WGS) entry which is preliminary data.</text>
</comment>
<evidence type="ECO:0000256" key="1">
    <source>
        <dbReference type="SAM" id="MobiDB-lite"/>
    </source>
</evidence>
<gene>
    <name evidence="2" type="ORF">FALBO_3071</name>
</gene>
<dbReference type="OrthoDB" id="5090840at2759"/>
<feature type="region of interest" description="Disordered" evidence="1">
    <location>
        <begin position="68"/>
        <end position="94"/>
    </location>
</feature>
<feature type="region of interest" description="Disordered" evidence="1">
    <location>
        <begin position="1"/>
        <end position="47"/>
    </location>
</feature>
<feature type="compositionally biased region" description="Polar residues" evidence="1">
    <location>
        <begin position="18"/>
        <end position="35"/>
    </location>
</feature>
<keyword evidence="3" id="KW-1185">Reference proteome</keyword>
<proteinExistence type="predicted"/>
<organism evidence="2 3">
    <name type="scientific">Fusarium albosuccineum</name>
    <dbReference type="NCBI Taxonomy" id="1237068"/>
    <lineage>
        <taxon>Eukaryota</taxon>
        <taxon>Fungi</taxon>
        <taxon>Dikarya</taxon>
        <taxon>Ascomycota</taxon>
        <taxon>Pezizomycotina</taxon>
        <taxon>Sordariomycetes</taxon>
        <taxon>Hypocreomycetidae</taxon>
        <taxon>Hypocreales</taxon>
        <taxon>Nectriaceae</taxon>
        <taxon>Fusarium</taxon>
        <taxon>Fusarium decemcellulare species complex</taxon>
    </lineage>
</organism>
<evidence type="ECO:0000313" key="3">
    <source>
        <dbReference type="Proteomes" id="UP000554235"/>
    </source>
</evidence>
<accession>A0A8H4LKF8</accession>
<reference evidence="2 3" key="1">
    <citation type="submission" date="2020-01" db="EMBL/GenBank/DDBJ databases">
        <title>Identification and distribution of gene clusters putatively required for synthesis of sphingolipid metabolism inhibitors in phylogenetically diverse species of the filamentous fungus Fusarium.</title>
        <authorList>
            <person name="Kim H.-S."/>
            <person name="Busman M."/>
            <person name="Brown D.W."/>
            <person name="Divon H."/>
            <person name="Uhlig S."/>
            <person name="Proctor R.H."/>
        </authorList>
    </citation>
    <scope>NUCLEOTIDE SEQUENCE [LARGE SCALE GENOMIC DNA]</scope>
    <source>
        <strain evidence="2 3">NRRL 20459</strain>
    </source>
</reference>
<sequence length="254" mass="29459">MSNRTRNTLHSYADALQYPTNDIRSDLNTPQNGQNARPAPVHHRRDQTAWEQGLSVCPCCRPRAWPYVSPYDDDDTDDSYPSYQSPPARGMNLPAARLPPRVALRQLSDRLQEANYLYTDQLVEFQQEHQSRGHDMSKDSLRQWLWNDWTKRRDTSTLESFASTETMISLHLRQVEEAIARPWLEDPLTRARFEHSMRILRVACGEVVRLAMRATEDWQTCRFLVAELRTAKVYADPDGKVHRHLFSGWGHGGL</sequence>
<evidence type="ECO:0000313" key="2">
    <source>
        <dbReference type="EMBL" id="KAF4470030.1"/>
    </source>
</evidence>
<name>A0A8H4LKF8_9HYPO</name>
<feature type="compositionally biased region" description="Polar residues" evidence="1">
    <location>
        <begin position="1"/>
        <end position="10"/>
    </location>
</feature>